<proteinExistence type="predicted"/>
<sequence>MTRSPRPQSLYFGAAGVTLLHAVGAAAGAGNADAMRPWASDMLRSPIVAASRHGIGLYEGAPAVAYVLTFVDTPAAERLLTTLDDHVRRITAERLNAAHDRITRGQIASTAEFDLISGLTGLGVYHLRRGNTAELNATLSYLVRLTEPVTSGGQTLPGWWATGSPGAMWPVEGHGNFGLAHGIAGPLALLATAALRDHTVTGHKDAITRICQWLHDWRTGTGPTARWPAWIDPHEQRRGHTPRIGPTRPSWCYGTPGIARAQQLAGRALGDTSLQEHAEQALAGCLLDPEQTSLLSDTSLCHGWAGLIQAAHRAADDEKEGRLHDLLPRLHSALTAHLEQHGPPPDPSLMEGSAGLELIRLTERGRTDPDSDSQWDLCLLLSG</sequence>
<gene>
    <name evidence="1" type="ORF">MW084_03285</name>
</gene>
<organism evidence="1 2">
    <name type="scientific">Streptomyces sudanensis</name>
    <dbReference type="NCBI Taxonomy" id="436397"/>
    <lineage>
        <taxon>Bacteria</taxon>
        <taxon>Bacillati</taxon>
        <taxon>Actinomycetota</taxon>
        <taxon>Actinomycetes</taxon>
        <taxon>Kitasatosporales</taxon>
        <taxon>Streptomycetaceae</taxon>
        <taxon>Streptomyces</taxon>
    </lineage>
</organism>
<accession>A0ABY4TA65</accession>
<dbReference type="SUPFAM" id="SSF158745">
    <property type="entry name" value="LanC-like"/>
    <property type="match status" value="1"/>
</dbReference>
<dbReference type="InterPro" id="IPR033889">
    <property type="entry name" value="LanC"/>
</dbReference>
<dbReference type="RefSeq" id="WP_255114504.1">
    <property type="nucleotide sequence ID" value="NZ_CP095474.1"/>
</dbReference>
<protein>
    <submittedName>
        <fullName evidence="1">Lanthionine synthetase C family protein</fullName>
    </submittedName>
</protein>
<name>A0ABY4TA65_9ACTN</name>
<dbReference type="PRINTS" id="PR01950">
    <property type="entry name" value="LANCSUPER"/>
</dbReference>
<dbReference type="PRINTS" id="PR01955">
    <property type="entry name" value="LANCFRANKIA"/>
</dbReference>
<dbReference type="InterPro" id="IPR007822">
    <property type="entry name" value="LANC-like"/>
</dbReference>
<reference evidence="1" key="1">
    <citation type="submission" date="2022-04" db="EMBL/GenBank/DDBJ databases">
        <title>Systematic whole-genome sequencing reveals an unexpected diversity among actinomycetoma pathogens and provides insights into their antibacterial susceptibilities.</title>
        <authorList>
            <person name="Watson A.K."/>
            <person name="Kepplinger B."/>
            <person name="Bakhiet S.M."/>
            <person name="Mhmoud N.A."/>
            <person name="Chapman J."/>
            <person name="Allenby N."/>
            <person name="Mickiewicz K."/>
            <person name="Goodfellow M."/>
            <person name="Fahal A.H."/>
            <person name="Errington J."/>
        </authorList>
    </citation>
    <scope>NUCLEOTIDE SEQUENCE</scope>
    <source>
        <strain evidence="1">SD 504</strain>
    </source>
</reference>
<evidence type="ECO:0000313" key="2">
    <source>
        <dbReference type="Proteomes" id="UP001056383"/>
    </source>
</evidence>
<dbReference type="CDD" id="cd04793">
    <property type="entry name" value="LanC"/>
    <property type="match status" value="1"/>
</dbReference>
<dbReference type="SMART" id="SM01260">
    <property type="entry name" value="LANC_like"/>
    <property type="match status" value="1"/>
</dbReference>
<evidence type="ECO:0000313" key="1">
    <source>
        <dbReference type="EMBL" id="URN15125.1"/>
    </source>
</evidence>
<dbReference type="Pfam" id="PF05147">
    <property type="entry name" value="LANC_like"/>
    <property type="match status" value="1"/>
</dbReference>
<dbReference type="Gene3D" id="1.50.10.20">
    <property type="match status" value="1"/>
</dbReference>
<dbReference type="Proteomes" id="UP001056383">
    <property type="component" value="Chromosome"/>
</dbReference>
<dbReference type="EMBL" id="CP095474">
    <property type="protein sequence ID" value="URN15125.1"/>
    <property type="molecule type" value="Genomic_DNA"/>
</dbReference>
<keyword evidence="2" id="KW-1185">Reference proteome</keyword>